<dbReference type="InterPro" id="IPR036038">
    <property type="entry name" value="Aminotransferase-like"/>
</dbReference>
<dbReference type="NCBIfam" id="NF006734">
    <property type="entry name" value="PRK09266.1"/>
    <property type="match status" value="1"/>
</dbReference>
<dbReference type="Gene3D" id="3.20.10.10">
    <property type="entry name" value="D-amino Acid Aminotransferase, subunit A, domain 2"/>
    <property type="match status" value="1"/>
</dbReference>
<proteinExistence type="predicted"/>
<evidence type="ECO:0000313" key="1">
    <source>
        <dbReference type="EMBL" id="WAZ19588.1"/>
    </source>
</evidence>
<keyword evidence="1" id="KW-0032">Aminotransferase</keyword>
<dbReference type="InterPro" id="IPR043132">
    <property type="entry name" value="BCAT-like_C"/>
</dbReference>
<keyword evidence="2" id="KW-1185">Reference proteome</keyword>
<dbReference type="SUPFAM" id="SSF56752">
    <property type="entry name" value="D-aminoacid aminotransferase-like PLP-dependent enzymes"/>
    <property type="match status" value="1"/>
</dbReference>
<reference evidence="1" key="1">
    <citation type="submission" date="2022-12" db="EMBL/GenBank/DDBJ databases">
        <authorList>
            <person name="Ruckert C."/>
            <person name="Busche T."/>
            <person name="Kalinowski J."/>
            <person name="Wittmann C."/>
        </authorList>
    </citation>
    <scope>NUCLEOTIDE SEQUENCE</scope>
    <source>
        <strain evidence="1">DSM 40467</strain>
    </source>
</reference>
<protein>
    <submittedName>
        <fullName evidence="1">Aminotransferase class IV</fullName>
    </submittedName>
</protein>
<dbReference type="EMBL" id="CP114413">
    <property type="protein sequence ID" value="WAZ19588.1"/>
    <property type="molecule type" value="Genomic_DNA"/>
</dbReference>
<name>A0ABY7K504_9ACTN</name>
<dbReference type="Proteomes" id="UP001164439">
    <property type="component" value="Chromosome"/>
</dbReference>
<accession>A0ABY7K504</accession>
<dbReference type="InterPro" id="IPR043131">
    <property type="entry name" value="BCAT-like_N"/>
</dbReference>
<dbReference type="Pfam" id="PF01063">
    <property type="entry name" value="Aminotran_4"/>
    <property type="match status" value="1"/>
</dbReference>
<dbReference type="Gene3D" id="3.30.470.10">
    <property type="match status" value="1"/>
</dbReference>
<organism evidence="1 2">
    <name type="scientific">Streptomyces cinnabarinus</name>
    <dbReference type="NCBI Taxonomy" id="67287"/>
    <lineage>
        <taxon>Bacteria</taxon>
        <taxon>Bacillati</taxon>
        <taxon>Actinomycetota</taxon>
        <taxon>Actinomycetes</taxon>
        <taxon>Kitasatosporales</taxon>
        <taxon>Streptomycetaceae</taxon>
        <taxon>Streptomyces</taxon>
    </lineage>
</organism>
<keyword evidence="1" id="KW-0808">Transferase</keyword>
<dbReference type="InterPro" id="IPR001544">
    <property type="entry name" value="Aminotrans_IV"/>
</dbReference>
<dbReference type="GO" id="GO:0008483">
    <property type="term" value="F:transaminase activity"/>
    <property type="evidence" value="ECO:0007669"/>
    <property type="project" value="UniProtKB-KW"/>
</dbReference>
<dbReference type="RefSeq" id="WP_269657278.1">
    <property type="nucleotide sequence ID" value="NZ_CP114413.1"/>
</dbReference>
<evidence type="ECO:0000313" key="2">
    <source>
        <dbReference type="Proteomes" id="UP001164439"/>
    </source>
</evidence>
<gene>
    <name evidence="1" type="ORF">STRCI_000649</name>
</gene>
<sequence>MTPTDLPRFEIDGRRATAEDLFGPALRAYGHFTAMQVRAGRVRGLALHLARLDAANRDLFGAGLDGELIRDRVRHALGDDVRDASVRVQVYAAGGGDATTVLVAVRPPKAGPGSARRLVSVPYQRSVAEVKHIGDFGQTYYQRLARRGGHDDALLVAADGTVSETATANIGFFDGPTVVWPTAPLLAGITMQLLVAHGPVSERRPVRVADAASFEGAFVANSRGIAAVSHLDGVALPLAEDRAKGLIETYESLTGDLI</sequence>